<comment type="caution">
    <text evidence="4">The sequence shown here is derived from an EMBL/GenBank/DDBJ whole genome shotgun (WGS) entry which is preliminary data.</text>
</comment>
<dbReference type="Gene3D" id="3.40.50.300">
    <property type="entry name" value="P-loop containing nucleotide triphosphate hydrolases"/>
    <property type="match status" value="1"/>
</dbReference>
<dbReference type="RefSeq" id="WP_063873827.1">
    <property type="nucleotide sequence ID" value="NZ_CAWMRI010000233.1"/>
</dbReference>
<dbReference type="InterPro" id="IPR008978">
    <property type="entry name" value="HSP20-like_chaperone"/>
</dbReference>
<dbReference type="Pfam" id="PF17886">
    <property type="entry name" value="ArsA_HSP20"/>
    <property type="match status" value="1"/>
</dbReference>
<dbReference type="InterPro" id="IPR053262">
    <property type="entry name" value="ArsA_ATPase-like"/>
</dbReference>
<dbReference type="Proteomes" id="UP000076555">
    <property type="component" value="Unassembled WGS sequence"/>
</dbReference>
<dbReference type="AlphaFoldDB" id="A0A161URY7"/>
<gene>
    <name evidence="4" type="ORF">A2T98_17235</name>
</gene>
<dbReference type="PANTHER" id="PTHR43868">
    <property type="entry name" value="OS02G0711200 PROTEIN"/>
    <property type="match status" value="1"/>
</dbReference>
<sequence>MSLILTFLGKGGVERTKIAIAAAKLLASQGKRVLLAGLAEPVLPILLDQTLTADPQEIAPNLQVVQFQSSVLLERNWEEVKKLEAQYLRTPIFKDVYGQELVVLPGMDSALALNAIREYDASGKYDAIIYDGTGDSFTLRMLGMPESLSWYVRRFQQLFVNSDLGKTIAESPLIQPLISSFFNVNWTADNFALPTNQVNGFLDKGKAALADPNRVAAFLVSKADPLEVASSRYLWGSAQQIGLTVGGVIVVSPEPNVNLSEEFAPLTVSVVPDAPTGEWQPLIDALPNFGEQARQAPKPIEIDIHNRQVRLFLPGFDKKEVKLTQYGPEVTIDAGDHRRNLFLPPALTGRQVTGAKFQNNYLIISF</sequence>
<feature type="domain" description="ArsA HSP20-like" evidence="3">
    <location>
        <begin position="308"/>
        <end position="366"/>
    </location>
</feature>
<dbReference type="OrthoDB" id="9780677at2"/>
<comment type="similarity">
    <text evidence="1">Belongs to the arsA ATPase family.</text>
</comment>
<dbReference type="InterPro" id="IPR040612">
    <property type="entry name" value="ArsA_HSP20-like"/>
</dbReference>
<dbReference type="InterPro" id="IPR027417">
    <property type="entry name" value="P-loop_NTPase"/>
</dbReference>
<evidence type="ECO:0000256" key="1">
    <source>
        <dbReference type="ARBA" id="ARBA00011040"/>
    </source>
</evidence>
<accession>A0A161URY7</accession>
<dbReference type="PANTHER" id="PTHR43868:SF1">
    <property type="entry name" value="P-LOOP CONTAINING NUCLEOSIDE TRIPHOSPHATE HYDROLASES SUPERFAMILY PROTEIN"/>
    <property type="match status" value="1"/>
</dbReference>
<reference evidence="4 5" key="1">
    <citation type="submission" date="2016-04" db="EMBL/GenBank/DDBJ databases">
        <title>Draft Genome Assembly of the Bloom-forming Cyanobacterium Nodularia spumigena Strain CENA596 in Shrimp Production Ponds.</title>
        <authorList>
            <person name="Popin R.V."/>
            <person name="Rigonato J."/>
            <person name="Abreu V.A."/>
            <person name="Andreote A.P."/>
            <person name="Silveira S.B."/>
            <person name="Odebrecht C."/>
            <person name="Fiore M.F."/>
        </authorList>
    </citation>
    <scope>NUCLEOTIDE SEQUENCE [LARGE SCALE GENOMIC DNA]</scope>
    <source>
        <strain evidence="4 5">CENA596</strain>
    </source>
</reference>
<protein>
    <submittedName>
        <fullName evidence="4">Arsenic-transporting ATPase</fullName>
    </submittedName>
</protein>
<organism evidence="4 5">
    <name type="scientific">Nodularia spumigena CENA596</name>
    <dbReference type="NCBI Taxonomy" id="1819295"/>
    <lineage>
        <taxon>Bacteria</taxon>
        <taxon>Bacillati</taxon>
        <taxon>Cyanobacteriota</taxon>
        <taxon>Cyanophyceae</taxon>
        <taxon>Nostocales</taxon>
        <taxon>Nodulariaceae</taxon>
        <taxon>Nodularia</taxon>
    </lineage>
</organism>
<evidence type="ECO:0000259" key="2">
    <source>
        <dbReference type="Pfam" id="PF02374"/>
    </source>
</evidence>
<dbReference type="Gene3D" id="2.60.40.790">
    <property type="match status" value="1"/>
</dbReference>
<dbReference type="Pfam" id="PF02374">
    <property type="entry name" value="ArsA_ATPase"/>
    <property type="match status" value="1"/>
</dbReference>
<dbReference type="EMBL" id="LWAJ01000233">
    <property type="protein sequence ID" value="KZL48583.1"/>
    <property type="molecule type" value="Genomic_DNA"/>
</dbReference>
<dbReference type="CDD" id="cd02035">
    <property type="entry name" value="ArsA"/>
    <property type="match status" value="1"/>
</dbReference>
<feature type="domain" description="ArsA/GET3 Anion-transporting ATPase-like" evidence="2">
    <location>
        <begin position="4"/>
        <end position="250"/>
    </location>
</feature>
<dbReference type="SUPFAM" id="SSF52540">
    <property type="entry name" value="P-loop containing nucleoside triphosphate hydrolases"/>
    <property type="match status" value="1"/>
</dbReference>
<name>A0A161URY7_NODSP</name>
<proteinExistence type="inferred from homology"/>
<evidence type="ECO:0000259" key="3">
    <source>
        <dbReference type="Pfam" id="PF17886"/>
    </source>
</evidence>
<evidence type="ECO:0000313" key="4">
    <source>
        <dbReference type="EMBL" id="KZL48583.1"/>
    </source>
</evidence>
<evidence type="ECO:0000313" key="5">
    <source>
        <dbReference type="Proteomes" id="UP000076555"/>
    </source>
</evidence>
<dbReference type="InterPro" id="IPR025723">
    <property type="entry name" value="ArsA/GET3_ATPase-like"/>
</dbReference>